<dbReference type="Proteomes" id="UP000294801">
    <property type="component" value="Unassembled WGS sequence"/>
</dbReference>
<sequence length="383" mass="42522">MMGTRLRETLLATWVWVRHRLDRRQPDVSELGTSAIRRILAISCTAIGDTLMSTAALASLRRTYPDARIVLMVHPAYAALFADNPDTDGQISYDGRWKGFLRALCDARRETFDLVAILHGNEPQATPLAYLCGARWRFKWPNDNRFRYLLSNDQPVKRWDDFAHGIDQRLAVAESAGAVPGAPRRMVLPVSAERRQRVDARLAEVWGITVAQPLLGFQVGASTASRRWRPERYAELGRRLLAAHPDLVLVITGSPQEQGLAEAVAQGIDSPRVIVTAGRLGLADLPALVARMLCLVTPDTGIMHMAVAVRTPVVALFAAAHWSRSGPTVDLDRHIILQKHRTCDPCLGKRCPYAAPLCMDNILTDEVFDACQRQLRAHPEPQA</sequence>
<proteinExistence type="predicted"/>
<organism evidence="3 4">
    <name type="scientific">Gulbenkiania mobilis</name>
    <dbReference type="NCBI Taxonomy" id="397457"/>
    <lineage>
        <taxon>Bacteria</taxon>
        <taxon>Pseudomonadati</taxon>
        <taxon>Pseudomonadota</taxon>
        <taxon>Betaproteobacteria</taxon>
        <taxon>Neisseriales</taxon>
        <taxon>Chromobacteriaceae</taxon>
        <taxon>Gulbenkiania</taxon>
    </lineage>
</organism>
<protein>
    <submittedName>
        <fullName evidence="3">ADP-heptose:LPS heptosyltransferase</fullName>
    </submittedName>
</protein>
<gene>
    <name evidence="3" type="ORF">EV669_10477</name>
</gene>
<name>A0ABY2CWL2_GULMO</name>
<dbReference type="CDD" id="cd03789">
    <property type="entry name" value="GT9_LPS_heptosyltransferase"/>
    <property type="match status" value="1"/>
</dbReference>
<evidence type="ECO:0000313" key="3">
    <source>
        <dbReference type="EMBL" id="TCW31710.1"/>
    </source>
</evidence>
<keyword evidence="1" id="KW-0328">Glycosyltransferase</keyword>
<dbReference type="SUPFAM" id="SSF53756">
    <property type="entry name" value="UDP-Glycosyltransferase/glycogen phosphorylase"/>
    <property type="match status" value="1"/>
</dbReference>
<dbReference type="Pfam" id="PF01075">
    <property type="entry name" value="Glyco_transf_9"/>
    <property type="match status" value="1"/>
</dbReference>
<dbReference type="EMBL" id="SMDA01000004">
    <property type="protein sequence ID" value="TCW31710.1"/>
    <property type="molecule type" value="Genomic_DNA"/>
</dbReference>
<keyword evidence="2" id="KW-0808">Transferase</keyword>
<accession>A0ABY2CWL2</accession>
<dbReference type="PANTHER" id="PTHR30160:SF7">
    <property type="entry name" value="ADP-HEPTOSE--LPS HEPTOSYLTRANSFERASE 2"/>
    <property type="match status" value="1"/>
</dbReference>
<evidence type="ECO:0000256" key="1">
    <source>
        <dbReference type="ARBA" id="ARBA00022676"/>
    </source>
</evidence>
<dbReference type="Gene3D" id="3.40.50.2000">
    <property type="entry name" value="Glycogen Phosphorylase B"/>
    <property type="match status" value="2"/>
</dbReference>
<comment type="caution">
    <text evidence="3">The sequence shown here is derived from an EMBL/GenBank/DDBJ whole genome shotgun (WGS) entry which is preliminary data.</text>
</comment>
<reference evidence="3 4" key="1">
    <citation type="submission" date="2019-03" db="EMBL/GenBank/DDBJ databases">
        <title>Genomic Encyclopedia of Type Strains, Phase IV (KMG-IV): sequencing the most valuable type-strain genomes for metagenomic binning, comparative biology and taxonomic classification.</title>
        <authorList>
            <person name="Goeker M."/>
        </authorList>
    </citation>
    <scope>NUCLEOTIDE SEQUENCE [LARGE SCALE GENOMIC DNA]</scope>
    <source>
        <strain evidence="3 4">DSM 18507</strain>
    </source>
</reference>
<dbReference type="InterPro" id="IPR002201">
    <property type="entry name" value="Glyco_trans_9"/>
</dbReference>
<evidence type="ECO:0000313" key="4">
    <source>
        <dbReference type="Proteomes" id="UP000294801"/>
    </source>
</evidence>
<evidence type="ECO:0000256" key="2">
    <source>
        <dbReference type="ARBA" id="ARBA00022679"/>
    </source>
</evidence>
<dbReference type="PANTHER" id="PTHR30160">
    <property type="entry name" value="TETRAACYLDISACCHARIDE 4'-KINASE-RELATED"/>
    <property type="match status" value="1"/>
</dbReference>
<keyword evidence="4" id="KW-1185">Reference proteome</keyword>
<dbReference type="InterPro" id="IPR051199">
    <property type="entry name" value="LPS_LOS_Heptosyltrfase"/>
</dbReference>